<evidence type="ECO:0000313" key="7">
    <source>
        <dbReference type="EMBL" id="MFC4023197.1"/>
    </source>
</evidence>
<keyword evidence="3" id="KW-0418">Kinase</keyword>
<gene>
    <name evidence="7" type="ORF">ACFOUV_05105</name>
</gene>
<dbReference type="RefSeq" id="WP_379495670.1">
    <property type="nucleotide sequence ID" value="NZ_JBHSAO010000001.1"/>
</dbReference>
<evidence type="ECO:0000256" key="2">
    <source>
        <dbReference type="ARBA" id="ARBA00022741"/>
    </source>
</evidence>
<dbReference type="EC" id="2.7.6.2" evidence="5"/>
<dbReference type="GO" id="GO:0004788">
    <property type="term" value="F:thiamine diphosphokinase activity"/>
    <property type="evidence" value="ECO:0007669"/>
    <property type="project" value="UniProtKB-EC"/>
</dbReference>
<dbReference type="InterPro" id="IPR007371">
    <property type="entry name" value="TPK_catalytic"/>
</dbReference>
<dbReference type="SMART" id="SM00983">
    <property type="entry name" value="TPK_B1_binding"/>
    <property type="match status" value="1"/>
</dbReference>
<dbReference type="CDD" id="cd07995">
    <property type="entry name" value="TPK"/>
    <property type="match status" value="1"/>
</dbReference>
<evidence type="ECO:0000313" key="8">
    <source>
        <dbReference type="Proteomes" id="UP001595772"/>
    </source>
</evidence>
<comment type="caution">
    <text evidence="7">The sequence shown here is derived from an EMBL/GenBank/DDBJ whole genome shotgun (WGS) entry which is preliminary data.</text>
</comment>
<evidence type="ECO:0000256" key="3">
    <source>
        <dbReference type="ARBA" id="ARBA00022777"/>
    </source>
</evidence>
<dbReference type="InterPro" id="IPR006282">
    <property type="entry name" value="Thi_PPkinase"/>
</dbReference>
<dbReference type="InterPro" id="IPR036371">
    <property type="entry name" value="TPK_B1-bd_sf"/>
</dbReference>
<dbReference type="PANTHER" id="PTHR41299">
    <property type="entry name" value="THIAMINE PYROPHOSPHOKINASE"/>
    <property type="match status" value="1"/>
</dbReference>
<feature type="domain" description="Thiamin pyrophosphokinase thiamin-binding" evidence="6">
    <location>
        <begin position="142"/>
        <end position="208"/>
    </location>
</feature>
<dbReference type="InterPro" id="IPR007373">
    <property type="entry name" value="Thiamin_PyroPKinase_B1-bd"/>
</dbReference>
<evidence type="ECO:0000256" key="4">
    <source>
        <dbReference type="ARBA" id="ARBA00022840"/>
    </source>
</evidence>
<dbReference type="Gene3D" id="3.40.50.10240">
    <property type="entry name" value="Thiamin pyrophosphokinase, catalytic domain"/>
    <property type="match status" value="1"/>
</dbReference>
<organism evidence="7 8">
    <name type="scientific">Oceanobacillus longus</name>
    <dbReference type="NCBI Taxonomy" id="930120"/>
    <lineage>
        <taxon>Bacteria</taxon>
        <taxon>Bacillati</taxon>
        <taxon>Bacillota</taxon>
        <taxon>Bacilli</taxon>
        <taxon>Bacillales</taxon>
        <taxon>Bacillaceae</taxon>
        <taxon>Oceanobacillus</taxon>
    </lineage>
</organism>
<dbReference type="InterPro" id="IPR053149">
    <property type="entry name" value="TPK"/>
</dbReference>
<dbReference type="InterPro" id="IPR036759">
    <property type="entry name" value="TPK_catalytic_sf"/>
</dbReference>
<dbReference type="SUPFAM" id="SSF63999">
    <property type="entry name" value="Thiamin pyrophosphokinase, catalytic domain"/>
    <property type="match status" value="1"/>
</dbReference>
<dbReference type="SUPFAM" id="SSF63862">
    <property type="entry name" value="Thiamin pyrophosphokinase, substrate-binding domain"/>
    <property type="match status" value="1"/>
</dbReference>
<evidence type="ECO:0000256" key="1">
    <source>
        <dbReference type="ARBA" id="ARBA00022679"/>
    </source>
</evidence>
<protein>
    <recommendedName>
        <fullName evidence="5">Thiamine diphosphokinase</fullName>
        <ecNumber evidence="5">2.7.6.2</ecNumber>
    </recommendedName>
</protein>
<dbReference type="Proteomes" id="UP001595772">
    <property type="component" value="Unassembled WGS sequence"/>
</dbReference>
<keyword evidence="8" id="KW-1185">Reference proteome</keyword>
<name>A0ABV8GTM9_9BACI</name>
<dbReference type="NCBIfam" id="TIGR01378">
    <property type="entry name" value="thi_PPkinase"/>
    <property type="match status" value="1"/>
</dbReference>
<keyword evidence="2" id="KW-0547">Nucleotide-binding</keyword>
<dbReference type="EMBL" id="JBHSAO010000001">
    <property type="protein sequence ID" value="MFC4023197.1"/>
    <property type="molecule type" value="Genomic_DNA"/>
</dbReference>
<evidence type="ECO:0000256" key="5">
    <source>
        <dbReference type="NCBIfam" id="TIGR01378"/>
    </source>
</evidence>
<accession>A0ABV8GTM9</accession>
<keyword evidence="4" id="KW-0067">ATP-binding</keyword>
<proteinExistence type="predicted"/>
<dbReference type="PANTHER" id="PTHR41299:SF1">
    <property type="entry name" value="THIAMINE PYROPHOSPHOKINASE"/>
    <property type="match status" value="1"/>
</dbReference>
<evidence type="ECO:0000259" key="6">
    <source>
        <dbReference type="SMART" id="SM00983"/>
    </source>
</evidence>
<dbReference type="Pfam" id="PF04265">
    <property type="entry name" value="TPK_B1_binding"/>
    <property type="match status" value="1"/>
</dbReference>
<keyword evidence="1 7" id="KW-0808">Transferase</keyword>
<sequence length="216" mass="24196">MVAVGIVGNGPVDLLPDLYLYKDKIDIWIGADRGAYVLAEHDIPVEYAVGDFDSINASEKAFIKQHTKYMEQYPSEKDETDIEIALKKSFELNPGHIHLFGVTGGRLDHELINIQLLYQIENKGINGYIVDKSNCLEMTFPGKYTVSQDVTYPYISFVPYTKVVEGINLSGFYYPLTNTTISWGSTRCISNKLLSKSGTFSFEKGILLLVKSCDTI</sequence>
<reference evidence="8" key="1">
    <citation type="journal article" date="2019" name="Int. J. Syst. Evol. Microbiol.">
        <title>The Global Catalogue of Microorganisms (GCM) 10K type strain sequencing project: providing services to taxonomists for standard genome sequencing and annotation.</title>
        <authorList>
            <consortium name="The Broad Institute Genomics Platform"/>
            <consortium name="The Broad Institute Genome Sequencing Center for Infectious Disease"/>
            <person name="Wu L."/>
            <person name="Ma J."/>
        </authorList>
    </citation>
    <scope>NUCLEOTIDE SEQUENCE [LARGE SCALE GENOMIC DNA]</scope>
    <source>
        <strain evidence="8">IBRC-M 10703</strain>
    </source>
</reference>
<dbReference type="Pfam" id="PF04263">
    <property type="entry name" value="TPK_catalytic"/>
    <property type="match status" value="1"/>
</dbReference>